<evidence type="ECO:0000256" key="13">
    <source>
        <dbReference type="ARBA" id="ARBA00022840"/>
    </source>
</evidence>
<dbReference type="FunFam" id="1.20.5.260:FF:000001">
    <property type="entry name" value="Cytochrome b-c1 complex subunit 9"/>
    <property type="match status" value="1"/>
</dbReference>
<dbReference type="PANTHER" id="PTHR46264">
    <property type="entry name" value="TYROSINE-TRNA LIGASE"/>
    <property type="match status" value="1"/>
</dbReference>
<dbReference type="GO" id="GO:0006437">
    <property type="term" value="P:tyrosyl-tRNA aminoacylation"/>
    <property type="evidence" value="ECO:0007669"/>
    <property type="project" value="InterPro"/>
</dbReference>
<dbReference type="Gene3D" id="3.40.50.620">
    <property type="entry name" value="HUPs"/>
    <property type="match status" value="1"/>
</dbReference>
<dbReference type="NCBIfam" id="TIGR00234">
    <property type="entry name" value="tyrS"/>
    <property type="match status" value="1"/>
</dbReference>
<evidence type="ECO:0000256" key="7">
    <source>
        <dbReference type="ARBA" id="ARBA00022490"/>
    </source>
</evidence>
<keyword evidence="16" id="KW-1133">Transmembrane helix</keyword>
<comment type="catalytic activity">
    <reaction evidence="20 21">
        <text>tRNA(Tyr) + L-tyrosine + ATP = L-tyrosyl-tRNA(Tyr) + AMP + diphosphate + H(+)</text>
        <dbReference type="Rhea" id="RHEA:10220"/>
        <dbReference type="Rhea" id="RHEA-COMP:9706"/>
        <dbReference type="Rhea" id="RHEA-COMP:9707"/>
        <dbReference type="ChEBI" id="CHEBI:15378"/>
        <dbReference type="ChEBI" id="CHEBI:30616"/>
        <dbReference type="ChEBI" id="CHEBI:33019"/>
        <dbReference type="ChEBI" id="CHEBI:58315"/>
        <dbReference type="ChEBI" id="CHEBI:78442"/>
        <dbReference type="ChEBI" id="CHEBI:78536"/>
        <dbReference type="ChEBI" id="CHEBI:456215"/>
        <dbReference type="EC" id="6.1.1.1"/>
    </reaction>
</comment>
<dbReference type="EC" id="6.1.1.1" evidence="5 21"/>
<evidence type="ECO:0000256" key="15">
    <source>
        <dbReference type="ARBA" id="ARBA00022982"/>
    </source>
</evidence>
<dbReference type="GO" id="GO:0006122">
    <property type="term" value="P:mitochondrial electron transport, ubiquinol to cytochrome c"/>
    <property type="evidence" value="ECO:0007669"/>
    <property type="project" value="InterPro"/>
</dbReference>
<evidence type="ECO:0000256" key="2">
    <source>
        <dbReference type="ARBA" id="ARBA00004496"/>
    </source>
</evidence>
<evidence type="ECO:0000256" key="4">
    <source>
        <dbReference type="ARBA" id="ARBA00007856"/>
    </source>
</evidence>
<keyword evidence="11 21" id="KW-0547">Nucleotide-binding</keyword>
<dbReference type="EMBL" id="CP076751">
    <property type="protein sequence ID" value="QWW23880.1"/>
    <property type="molecule type" value="Genomic_DNA"/>
</dbReference>
<evidence type="ECO:0000256" key="6">
    <source>
        <dbReference type="ARBA" id="ARBA00022448"/>
    </source>
</evidence>
<keyword evidence="10" id="KW-0812">Transmembrane</keyword>
<dbReference type="CDD" id="cd00805">
    <property type="entry name" value="TyrRS_core"/>
    <property type="match status" value="1"/>
</dbReference>
<keyword evidence="8 21" id="KW-0436">Ligase</keyword>
<keyword evidence="13 21" id="KW-0067">ATP-binding</keyword>
<dbReference type="InterPro" id="IPR050489">
    <property type="entry name" value="Tyr-tRNA_synthase"/>
</dbReference>
<comment type="similarity">
    <text evidence="4">Belongs to the UQCR10/QCR9 family.</text>
</comment>
<keyword evidence="15" id="KW-0249">Electron transport</keyword>
<evidence type="ECO:0000256" key="5">
    <source>
        <dbReference type="ARBA" id="ARBA00013160"/>
    </source>
</evidence>
<accession>A0A8F3AH68</accession>
<reference evidence="22" key="1">
    <citation type="submission" date="2021-06" db="EMBL/GenBank/DDBJ databases">
        <title>Candida auris outbreak in lebanese hospital.</title>
        <authorList>
            <person name="Finianos M."/>
        </authorList>
    </citation>
    <scope>NUCLEOTIDE SEQUENCE</scope>
    <source>
        <strain evidence="22">CA7LBN</strain>
    </source>
</reference>
<dbReference type="InterPro" id="IPR008027">
    <property type="entry name" value="QCR9"/>
</dbReference>
<evidence type="ECO:0000256" key="19">
    <source>
        <dbReference type="ARBA" id="ARBA00023146"/>
    </source>
</evidence>
<dbReference type="InterPro" id="IPR036656">
    <property type="entry name" value="QCR9_sf"/>
</dbReference>
<evidence type="ECO:0000256" key="3">
    <source>
        <dbReference type="ARBA" id="ARBA00005594"/>
    </source>
</evidence>
<evidence type="ECO:0000256" key="21">
    <source>
        <dbReference type="RuleBase" id="RU361234"/>
    </source>
</evidence>
<comment type="subcellular location">
    <subcellularLocation>
        <location evidence="2">Cytoplasm</location>
    </subcellularLocation>
    <subcellularLocation>
        <location evidence="1">Mitochondrion inner membrane</location>
        <topology evidence="1">Single-pass membrane protein</topology>
    </subcellularLocation>
</comment>
<dbReference type="Pfam" id="PF00579">
    <property type="entry name" value="tRNA-synt_1b"/>
    <property type="match status" value="1"/>
</dbReference>
<sequence>MNADEKFELITRGLQEVLNPQIIKDVLEKEERPLKVYWGTAPTGKPHCGYFVPMVKLAHFLKAGCEVTVLIADLHAYLDNMKAPLEVVQHRSRYYEFVVKAILKSLNVPIEKLKFVVGSSYQLNGDYTMDIFKLSNKISQNDAKRAGADVVKQVANPLLSGLIYPLMQSLDEEYLGVDAQFGGVDQRKIFVLAEENLNGIGYKKRAHLMNPMVPGLGQGGKMSASDPNSKIDVIEDPKIVKKKIGAAFCAPGDANNGLIAFIENVIQPIHELKTEERGSFSFYIDRPDKYGGPIKFDSVKELRDAFVNGNLSPVDLKAGVTDKINELLEPIRTAFEESKEFQAAAADGYPVEVKEKKVKKVKNKGTQYPGKVSAASEKNSSSVDGLSAKFSALIKRNSLYVATIFGGAFAFQAFFDSAITRWYEQHNKGKLWKDVKPRFLEGGDDEDEEE</sequence>
<dbReference type="InterPro" id="IPR002307">
    <property type="entry name" value="Tyr-tRNA-ligase"/>
</dbReference>
<evidence type="ECO:0000256" key="8">
    <source>
        <dbReference type="ARBA" id="ARBA00022598"/>
    </source>
</evidence>
<evidence type="ECO:0000256" key="20">
    <source>
        <dbReference type="ARBA" id="ARBA00048248"/>
    </source>
</evidence>
<proteinExistence type="inferred from homology"/>
<dbReference type="Gene3D" id="1.10.240.10">
    <property type="entry name" value="Tyrosyl-Transfer RNA Synthetase"/>
    <property type="match status" value="1"/>
</dbReference>
<evidence type="ECO:0000256" key="1">
    <source>
        <dbReference type="ARBA" id="ARBA00004434"/>
    </source>
</evidence>
<evidence type="ECO:0000256" key="16">
    <source>
        <dbReference type="ARBA" id="ARBA00022989"/>
    </source>
</evidence>
<organism evidence="22">
    <name type="scientific">Candidozyma auris</name>
    <name type="common">Yeast</name>
    <name type="synonym">Candida auris</name>
    <dbReference type="NCBI Taxonomy" id="498019"/>
    <lineage>
        <taxon>Eukaryota</taxon>
        <taxon>Fungi</taxon>
        <taxon>Dikarya</taxon>
        <taxon>Ascomycota</taxon>
        <taxon>Saccharomycotina</taxon>
        <taxon>Pichiomycetes</taxon>
        <taxon>Metschnikowiaceae</taxon>
        <taxon>Candidozyma</taxon>
    </lineage>
</organism>
<keyword evidence="19 21" id="KW-0030">Aminoacyl-tRNA synthetase</keyword>
<dbReference type="GO" id="GO:0005524">
    <property type="term" value="F:ATP binding"/>
    <property type="evidence" value="ECO:0007669"/>
    <property type="project" value="UniProtKB-KW"/>
</dbReference>
<keyword evidence="14 21" id="KW-0648">Protein biosynthesis</keyword>
<keyword evidence="6" id="KW-0813">Transport</keyword>
<keyword evidence="17" id="KW-0496">Mitochondrion</keyword>
<evidence type="ECO:0000313" key="22">
    <source>
        <dbReference type="EMBL" id="QWW23880.1"/>
    </source>
</evidence>
<dbReference type="GO" id="GO:0004831">
    <property type="term" value="F:tyrosine-tRNA ligase activity"/>
    <property type="evidence" value="ECO:0007669"/>
    <property type="project" value="UniProtKB-EC"/>
</dbReference>
<dbReference type="GO" id="GO:0005743">
    <property type="term" value="C:mitochondrial inner membrane"/>
    <property type="evidence" value="ECO:0007669"/>
    <property type="project" value="UniProtKB-SubCell"/>
</dbReference>
<evidence type="ECO:0000256" key="9">
    <source>
        <dbReference type="ARBA" id="ARBA00022660"/>
    </source>
</evidence>
<protein>
    <recommendedName>
        <fullName evidence="5 21">Tyrosine--tRNA ligase</fullName>
        <ecNumber evidence="5 21">6.1.1.1</ecNumber>
    </recommendedName>
    <alternativeName>
        <fullName evidence="21">Tyrosyl-tRNA synthetase</fullName>
    </alternativeName>
</protein>
<keyword evidence="12" id="KW-0999">Mitochondrion inner membrane</keyword>
<gene>
    <name evidence="22" type="ORF">CA7LBN_002714</name>
</gene>
<dbReference type="FunFam" id="3.40.50.620:FF:000040">
    <property type="entry name" value="Tyrosine--tRNA ligase"/>
    <property type="match status" value="1"/>
</dbReference>
<dbReference type="SUPFAM" id="SSF81514">
    <property type="entry name" value="Subunit X (non-heme 7 kDa protein) of cytochrome bc1 complex (Ubiquinol-cytochrome c reductase)"/>
    <property type="match status" value="1"/>
</dbReference>
<dbReference type="SUPFAM" id="SSF52374">
    <property type="entry name" value="Nucleotidylyl transferase"/>
    <property type="match status" value="1"/>
</dbReference>
<evidence type="ECO:0000256" key="17">
    <source>
        <dbReference type="ARBA" id="ARBA00023128"/>
    </source>
</evidence>
<dbReference type="InterPro" id="IPR014729">
    <property type="entry name" value="Rossmann-like_a/b/a_fold"/>
</dbReference>
<evidence type="ECO:0000256" key="11">
    <source>
        <dbReference type="ARBA" id="ARBA00022741"/>
    </source>
</evidence>
<keyword evidence="9" id="KW-0679">Respiratory chain</keyword>
<name>A0A8F3AH68_CANAR</name>
<dbReference type="GO" id="GO:0045275">
    <property type="term" value="C:respiratory chain complex III"/>
    <property type="evidence" value="ECO:0007669"/>
    <property type="project" value="InterPro"/>
</dbReference>
<dbReference type="InterPro" id="IPR002305">
    <property type="entry name" value="aa-tRNA-synth_Ic"/>
</dbReference>
<dbReference type="Gene3D" id="1.20.5.260">
    <property type="entry name" value="Cytochrome b-c1 complex subunit 9"/>
    <property type="match status" value="1"/>
</dbReference>
<evidence type="ECO:0000256" key="12">
    <source>
        <dbReference type="ARBA" id="ARBA00022792"/>
    </source>
</evidence>
<dbReference type="Pfam" id="PF05365">
    <property type="entry name" value="UCR_UQCRX_QCR9"/>
    <property type="match status" value="1"/>
</dbReference>
<comment type="similarity">
    <text evidence="3 21">Belongs to the class-I aminoacyl-tRNA synthetase family.</text>
</comment>
<dbReference type="NCBIfam" id="NF006330">
    <property type="entry name" value="PRK08560.1"/>
    <property type="match status" value="1"/>
</dbReference>
<dbReference type="PRINTS" id="PR01040">
    <property type="entry name" value="TRNASYNTHTYR"/>
</dbReference>
<dbReference type="Proteomes" id="UP000825438">
    <property type="component" value="Chromosome III"/>
</dbReference>
<evidence type="ECO:0000256" key="10">
    <source>
        <dbReference type="ARBA" id="ARBA00022692"/>
    </source>
</evidence>
<dbReference type="AlphaFoldDB" id="A0A8F3AH68"/>
<keyword evidence="18" id="KW-0472">Membrane</keyword>
<evidence type="ECO:0000256" key="18">
    <source>
        <dbReference type="ARBA" id="ARBA00023136"/>
    </source>
</evidence>
<keyword evidence="7" id="KW-0963">Cytoplasm</keyword>
<dbReference type="PANTHER" id="PTHR46264:SF4">
    <property type="entry name" value="TYROSINE--TRNA LIGASE, CYTOPLASMIC"/>
    <property type="match status" value="1"/>
</dbReference>
<evidence type="ECO:0000256" key="14">
    <source>
        <dbReference type="ARBA" id="ARBA00022917"/>
    </source>
</evidence>